<dbReference type="PANTHER" id="PTHR12905">
    <property type="entry name" value="METALLOPHOSPHOESTERASE"/>
    <property type="match status" value="1"/>
</dbReference>
<comment type="caution">
    <text evidence="2">The sequence shown here is derived from an EMBL/GenBank/DDBJ whole genome shotgun (WGS) entry which is preliminary data.</text>
</comment>
<name>A0AAW0QGV7_9PEZI</name>
<dbReference type="Proteomes" id="UP001392437">
    <property type="component" value="Unassembled WGS sequence"/>
</dbReference>
<reference evidence="2 3" key="1">
    <citation type="submission" date="2023-01" db="EMBL/GenBank/DDBJ databases">
        <title>Analysis of 21 Apiospora genomes using comparative genomics revels a genus with tremendous synthesis potential of carbohydrate active enzymes and secondary metabolites.</title>
        <authorList>
            <person name="Sorensen T."/>
        </authorList>
    </citation>
    <scope>NUCLEOTIDE SEQUENCE [LARGE SCALE GENOMIC DNA]</scope>
    <source>
        <strain evidence="2 3">CBS 117206</strain>
    </source>
</reference>
<feature type="domain" description="Calcineurin-like phosphoesterase" evidence="1">
    <location>
        <begin position="6"/>
        <end position="212"/>
    </location>
</feature>
<protein>
    <recommendedName>
        <fullName evidence="1">Calcineurin-like phosphoesterase domain-containing protein</fullName>
    </recommendedName>
</protein>
<dbReference type="InterPro" id="IPR029052">
    <property type="entry name" value="Metallo-depent_PP-like"/>
</dbReference>
<dbReference type="CDD" id="cd07379">
    <property type="entry name" value="MPP_239FB"/>
    <property type="match status" value="1"/>
</dbReference>
<sequence>MAVKTRFLIISDTHGRTFDLKKAQQANPDVVIHCGDLTDESKIDEFRTTINLLSQLPAPLNLVISGNHDLTLDEPTFQQRLAEATQPIEPELVTKNFGSPGEPRQLFEQAKEDAGIVLLDEGNRTFELSNGAALHVYASPFTASRGGWAFQYPPEDKHDFDIAGNTQVVITHGPPHGIMDYTDSKQRAGCPQLFAAVARAKPLVHCFGHIHEAWGGKLVSWRNSAPVSENLSHFTHIDNERSVVIEKLSNITTGGFDDADMVKLKAEKAQAYASQGYCSTSHCSHDTNPLIPGSQTLFVNASIEGKNDEVPMQPPWIVDIELPESVGQDYGT</sequence>
<dbReference type="Pfam" id="PF00149">
    <property type="entry name" value="Metallophos"/>
    <property type="match status" value="1"/>
</dbReference>
<dbReference type="InterPro" id="IPR051693">
    <property type="entry name" value="UPF0046_metallophosphoest"/>
</dbReference>
<dbReference type="Gene3D" id="3.60.21.10">
    <property type="match status" value="1"/>
</dbReference>
<dbReference type="SUPFAM" id="SSF56300">
    <property type="entry name" value="Metallo-dependent phosphatases"/>
    <property type="match status" value="1"/>
</dbReference>
<gene>
    <name evidence="2" type="ORF">PG999_012259</name>
</gene>
<keyword evidence="3" id="KW-1185">Reference proteome</keyword>
<evidence type="ECO:0000259" key="1">
    <source>
        <dbReference type="Pfam" id="PF00149"/>
    </source>
</evidence>
<dbReference type="GO" id="GO:0016787">
    <property type="term" value="F:hydrolase activity"/>
    <property type="evidence" value="ECO:0007669"/>
    <property type="project" value="InterPro"/>
</dbReference>
<evidence type="ECO:0000313" key="3">
    <source>
        <dbReference type="Proteomes" id="UP001392437"/>
    </source>
</evidence>
<dbReference type="PANTHER" id="PTHR12905:SF0">
    <property type="entry name" value="CALCINEURIN-LIKE PHOSPHOESTERASE DOMAIN-CONTAINING PROTEIN"/>
    <property type="match status" value="1"/>
</dbReference>
<accession>A0AAW0QGV7</accession>
<organism evidence="2 3">
    <name type="scientific">Apiospora kogelbergensis</name>
    <dbReference type="NCBI Taxonomy" id="1337665"/>
    <lineage>
        <taxon>Eukaryota</taxon>
        <taxon>Fungi</taxon>
        <taxon>Dikarya</taxon>
        <taxon>Ascomycota</taxon>
        <taxon>Pezizomycotina</taxon>
        <taxon>Sordariomycetes</taxon>
        <taxon>Xylariomycetidae</taxon>
        <taxon>Amphisphaeriales</taxon>
        <taxon>Apiosporaceae</taxon>
        <taxon>Apiospora</taxon>
    </lineage>
</organism>
<dbReference type="EMBL" id="JAQQWP010000009">
    <property type="protein sequence ID" value="KAK8101885.1"/>
    <property type="molecule type" value="Genomic_DNA"/>
</dbReference>
<proteinExistence type="predicted"/>
<evidence type="ECO:0000313" key="2">
    <source>
        <dbReference type="EMBL" id="KAK8101885.1"/>
    </source>
</evidence>
<dbReference type="InterPro" id="IPR004843">
    <property type="entry name" value="Calcineurin-like_PHP"/>
</dbReference>
<dbReference type="AlphaFoldDB" id="A0AAW0QGV7"/>